<dbReference type="EMBL" id="CP129675">
    <property type="protein sequence ID" value="XDS47154.1"/>
    <property type="molecule type" value="Genomic_DNA"/>
</dbReference>
<feature type="transmembrane region" description="Helical" evidence="1">
    <location>
        <begin position="290"/>
        <end position="307"/>
    </location>
</feature>
<accession>A0AB39UE13</accession>
<dbReference type="Pfam" id="PF09913">
    <property type="entry name" value="DUF2142"/>
    <property type="match status" value="1"/>
</dbReference>
<dbReference type="AlphaFoldDB" id="A0AB39UE13"/>
<feature type="transmembrane region" description="Helical" evidence="1">
    <location>
        <begin position="32"/>
        <end position="54"/>
    </location>
</feature>
<keyword evidence="1" id="KW-0812">Transmembrane</keyword>
<reference evidence="2" key="1">
    <citation type="submission" date="2023-07" db="EMBL/GenBank/DDBJ databases">
        <title>Bifidobacterium aquikefiriaerophilum sp. nov. and Bifidobacterium eccum sp. nov., isolated from water kefir.</title>
        <authorList>
            <person name="Breselge S."/>
            <person name="Bellassi P."/>
            <person name="Barcenilla C."/>
            <person name="Alvarez-Ordonez A."/>
            <person name="Morelli L."/>
            <person name="Cotter P.D."/>
        </authorList>
    </citation>
    <scope>NUCLEOTIDE SEQUENCE</scope>
    <source>
        <strain evidence="2">WK048_4_13</strain>
    </source>
</reference>
<feature type="transmembrane region" description="Helical" evidence="1">
    <location>
        <begin position="228"/>
        <end position="245"/>
    </location>
</feature>
<evidence type="ECO:0000313" key="2">
    <source>
        <dbReference type="EMBL" id="XDS47154.1"/>
    </source>
</evidence>
<name>A0AB39UE13_9BIFI</name>
<dbReference type="RefSeq" id="WP_369343178.1">
    <property type="nucleotide sequence ID" value="NZ_CP129675.1"/>
</dbReference>
<feature type="transmembrane region" description="Helical" evidence="1">
    <location>
        <begin position="387"/>
        <end position="409"/>
    </location>
</feature>
<evidence type="ECO:0000256" key="1">
    <source>
        <dbReference type="SAM" id="Phobius"/>
    </source>
</evidence>
<protein>
    <submittedName>
        <fullName evidence="2">DUF2142 domain-containing protein</fullName>
    </submittedName>
</protein>
<keyword evidence="1" id="KW-1133">Transmembrane helix</keyword>
<proteinExistence type="predicted"/>
<keyword evidence="1" id="KW-0472">Membrane</keyword>
<organism evidence="2">
    <name type="scientific">Bifidobacterium fermentum</name>
    <dbReference type="NCBI Taxonomy" id="3059035"/>
    <lineage>
        <taxon>Bacteria</taxon>
        <taxon>Bacillati</taxon>
        <taxon>Actinomycetota</taxon>
        <taxon>Actinomycetes</taxon>
        <taxon>Bifidobacteriales</taxon>
        <taxon>Bifidobacteriaceae</taxon>
        <taxon>Bifidobacterium</taxon>
    </lineage>
</organism>
<gene>
    <name evidence="2" type="ORF">QN217_03175</name>
</gene>
<sequence length="448" mass="49073">MTSNRARFGLGKSSMPDLIVRLRDWLRGKSKVLIPLVSFLIVCCIEGCAFIATVGPLTMPDPHLHLGSTYALATLQSFNSTTMVDSPDGAKRAQNLVGDSRYIDQPTVSNQTVEGIDITALKRDPQYDAQVEALNSDDHSIVHVATRSNQYLFVSYLPQAIGMKFGLHFGLRPSAVLKLARLTNLLAFMLAIGIAIVMIPSGKWFFAVFGCLPYPVFCASSLMADGPVIGYTACFIALSLWLFARRKPLTTVWWVLLIVAAFLQCLMKSVYAPVILLVLATKALSMRRKIIYVLCAFIPATLVNLWWEKTHMLVILPDLYAANKQYVMHHLAGTIFRLVADTLVQTFDLVSKDPTTVASLLLLCAVILFSGRLNSERTGRLYGRNRLYALYALSGLAAFGSLALVWLSLQVTWNDLSDTRHAAGTGACWLPDAISISGGALAGVLVLP</sequence>
<feature type="transmembrane region" description="Helical" evidence="1">
    <location>
        <begin position="357"/>
        <end position="375"/>
    </location>
</feature>
<feature type="transmembrane region" description="Helical" evidence="1">
    <location>
        <begin position="150"/>
        <end position="167"/>
    </location>
</feature>
<dbReference type="InterPro" id="IPR018674">
    <property type="entry name" value="DUF2142_membrane"/>
</dbReference>
<feature type="transmembrane region" description="Helical" evidence="1">
    <location>
        <begin position="179"/>
        <end position="198"/>
    </location>
</feature>
<feature type="transmembrane region" description="Helical" evidence="1">
    <location>
        <begin position="251"/>
        <end position="278"/>
    </location>
</feature>